<evidence type="ECO:0000256" key="2">
    <source>
        <dbReference type="ARBA" id="ARBA00022723"/>
    </source>
</evidence>
<evidence type="ECO:0000313" key="7">
    <source>
        <dbReference type="Proteomes" id="UP000308133"/>
    </source>
</evidence>
<evidence type="ECO:0000259" key="5">
    <source>
        <dbReference type="PROSITE" id="PS51891"/>
    </source>
</evidence>
<feature type="compositionally biased region" description="Polar residues" evidence="4">
    <location>
        <begin position="1"/>
        <end position="25"/>
    </location>
</feature>
<dbReference type="Gene3D" id="2.170.150.70">
    <property type="match status" value="2"/>
</dbReference>
<dbReference type="SUPFAM" id="SSF51316">
    <property type="entry name" value="Mss4-like"/>
    <property type="match status" value="2"/>
</dbReference>
<dbReference type="GO" id="GO:0016846">
    <property type="term" value="F:carbon-sulfur lyase activity"/>
    <property type="evidence" value="ECO:0007669"/>
    <property type="project" value="InterPro"/>
</dbReference>
<proteinExistence type="inferred from homology"/>
<dbReference type="PROSITE" id="PS51891">
    <property type="entry name" value="CENP_V_GFA"/>
    <property type="match status" value="1"/>
</dbReference>
<dbReference type="Pfam" id="PF04828">
    <property type="entry name" value="GFA"/>
    <property type="match status" value="1"/>
</dbReference>
<evidence type="ECO:0000313" key="6">
    <source>
        <dbReference type="EMBL" id="TKX22609.1"/>
    </source>
</evidence>
<keyword evidence="3" id="KW-0862">Zinc</keyword>
<feature type="domain" description="CENP-V/GFA" evidence="5">
    <location>
        <begin position="55"/>
        <end position="162"/>
    </location>
</feature>
<dbReference type="AlphaFoldDB" id="A0A4U7AWL9"/>
<dbReference type="InterPro" id="IPR006913">
    <property type="entry name" value="CENP-V/GFA"/>
</dbReference>
<dbReference type="Proteomes" id="UP000308133">
    <property type="component" value="Unassembled WGS sequence"/>
</dbReference>
<organism evidence="6 7">
    <name type="scientific">Elsinoe australis</name>
    <dbReference type="NCBI Taxonomy" id="40998"/>
    <lineage>
        <taxon>Eukaryota</taxon>
        <taxon>Fungi</taxon>
        <taxon>Dikarya</taxon>
        <taxon>Ascomycota</taxon>
        <taxon>Pezizomycotina</taxon>
        <taxon>Dothideomycetes</taxon>
        <taxon>Dothideomycetidae</taxon>
        <taxon>Myriangiales</taxon>
        <taxon>Elsinoaceae</taxon>
        <taxon>Elsinoe</taxon>
    </lineage>
</organism>
<dbReference type="InterPro" id="IPR011057">
    <property type="entry name" value="Mss4-like_sf"/>
</dbReference>
<dbReference type="PANTHER" id="PTHR28620:SF1">
    <property type="entry name" value="CENP-V_GFA DOMAIN-CONTAINING PROTEIN"/>
    <property type="match status" value="1"/>
</dbReference>
<protein>
    <submittedName>
        <fullName evidence="6">Putative glutathione-dependent formaldehyde-activating enzyme-6</fullName>
    </submittedName>
</protein>
<reference evidence="6 7" key="1">
    <citation type="submission" date="2018-02" db="EMBL/GenBank/DDBJ databases">
        <title>Draft genome sequences of Elsinoe sp., causing black scab on jojoba.</title>
        <authorList>
            <person name="Stodart B."/>
            <person name="Jeffress S."/>
            <person name="Ash G."/>
            <person name="Arun Chinnappa K."/>
        </authorList>
    </citation>
    <scope>NUCLEOTIDE SEQUENCE [LARGE SCALE GENOMIC DNA]</scope>
    <source>
        <strain evidence="6 7">Hillstone_2</strain>
    </source>
</reference>
<dbReference type="EMBL" id="PTQR01000066">
    <property type="protein sequence ID" value="TKX22609.1"/>
    <property type="molecule type" value="Genomic_DNA"/>
</dbReference>
<comment type="caution">
    <text evidence="6">The sequence shown here is derived from an EMBL/GenBank/DDBJ whole genome shotgun (WGS) entry which is preliminary data.</text>
</comment>
<keyword evidence="2" id="KW-0479">Metal-binding</keyword>
<evidence type="ECO:0000256" key="3">
    <source>
        <dbReference type="ARBA" id="ARBA00022833"/>
    </source>
</evidence>
<comment type="similarity">
    <text evidence="1">Belongs to the Gfa family.</text>
</comment>
<evidence type="ECO:0000256" key="4">
    <source>
        <dbReference type="SAM" id="MobiDB-lite"/>
    </source>
</evidence>
<dbReference type="PANTHER" id="PTHR28620">
    <property type="entry name" value="CENTROMERE PROTEIN V"/>
    <property type="match status" value="1"/>
</dbReference>
<gene>
    <name evidence="6" type="ORF">C1H76_5392</name>
</gene>
<dbReference type="GO" id="GO:0046872">
    <property type="term" value="F:metal ion binding"/>
    <property type="evidence" value="ECO:0007669"/>
    <property type="project" value="UniProtKB-KW"/>
</dbReference>
<name>A0A4U7AWL9_9PEZI</name>
<dbReference type="InterPro" id="IPR052355">
    <property type="entry name" value="CENP-V-like"/>
</dbReference>
<sequence>MVTTRSMRTGGQPTGSSAATKNGDGSINADPQPMETSNEPSKDTQTDQNTPIRTYRGNCHCKAFVYQVQLPELTSAVECNCSICYKKGYLWTFVDTKKIEVVKGSDASLSRYSFGSQRLEHKFCPTCATPLMAEQVRDGTTALNLRAMQDINVWALDKQPHDGDATGEVHPAPVHQGPLPATSTDHQLYIGACHCGALTVAFMSKPLDETSDNGYLWTYPEDKQVVLYASDPATLGRYSFSRHVLNKTFCKVCGVCMTNEYAHRTEQERKALGAIPARGFAQSMKTEHPLNLRIFPSVDLSRLRPTRLLKGAENISPQYVNP</sequence>
<evidence type="ECO:0000256" key="1">
    <source>
        <dbReference type="ARBA" id="ARBA00005495"/>
    </source>
</evidence>
<feature type="region of interest" description="Disordered" evidence="4">
    <location>
        <begin position="1"/>
        <end position="50"/>
    </location>
</feature>
<accession>A0A4U7AWL9</accession>